<gene>
    <name evidence="1" type="ORF">Val02_77910</name>
</gene>
<organism evidence="1 2">
    <name type="scientific">Virgisporangium aliadipatigenens</name>
    <dbReference type="NCBI Taxonomy" id="741659"/>
    <lineage>
        <taxon>Bacteria</taxon>
        <taxon>Bacillati</taxon>
        <taxon>Actinomycetota</taxon>
        <taxon>Actinomycetes</taxon>
        <taxon>Micromonosporales</taxon>
        <taxon>Micromonosporaceae</taxon>
        <taxon>Virgisporangium</taxon>
    </lineage>
</organism>
<evidence type="ECO:0000313" key="1">
    <source>
        <dbReference type="EMBL" id="GIJ50905.1"/>
    </source>
</evidence>
<dbReference type="RefSeq" id="WP_203904322.1">
    <property type="nucleotide sequence ID" value="NZ_BOPF01000040.1"/>
</dbReference>
<comment type="caution">
    <text evidence="1">The sequence shown here is derived from an EMBL/GenBank/DDBJ whole genome shotgun (WGS) entry which is preliminary data.</text>
</comment>
<keyword evidence="2" id="KW-1185">Reference proteome</keyword>
<accession>A0A8J4DU39</accession>
<dbReference type="EMBL" id="BOPF01000040">
    <property type="protein sequence ID" value="GIJ50905.1"/>
    <property type="molecule type" value="Genomic_DNA"/>
</dbReference>
<dbReference type="Proteomes" id="UP000619260">
    <property type="component" value="Unassembled WGS sequence"/>
</dbReference>
<name>A0A8J4DU39_9ACTN</name>
<protein>
    <submittedName>
        <fullName evidence="1">Uncharacterized protein</fullName>
    </submittedName>
</protein>
<proteinExistence type="predicted"/>
<dbReference type="AlphaFoldDB" id="A0A8J4DU39"/>
<sequence>MSAPPPAHDLAHERGYAAAREELADAMNAWHQAAAALDRHGAPPLSEGPDPLLVADRATWAWVHLLALQRGAPVPGHDPATA</sequence>
<evidence type="ECO:0000313" key="2">
    <source>
        <dbReference type="Proteomes" id="UP000619260"/>
    </source>
</evidence>
<reference evidence="1" key="1">
    <citation type="submission" date="2021-01" db="EMBL/GenBank/DDBJ databases">
        <title>Whole genome shotgun sequence of Virgisporangium aliadipatigenens NBRC 105644.</title>
        <authorList>
            <person name="Komaki H."/>
            <person name="Tamura T."/>
        </authorList>
    </citation>
    <scope>NUCLEOTIDE SEQUENCE</scope>
    <source>
        <strain evidence="1">NBRC 105644</strain>
    </source>
</reference>